<organism evidence="2">
    <name type="scientific">plant metagenome</name>
    <dbReference type="NCBI Taxonomy" id="1297885"/>
    <lineage>
        <taxon>unclassified sequences</taxon>
        <taxon>metagenomes</taxon>
        <taxon>organismal metagenomes</taxon>
    </lineage>
</organism>
<name>A0A484UHW3_9ZZZZ</name>
<accession>A0A484UHW3</accession>
<dbReference type="EMBL" id="CAADIM010000018">
    <property type="protein sequence ID" value="VFR81242.1"/>
    <property type="molecule type" value="Genomic_DNA"/>
</dbReference>
<dbReference type="AlphaFoldDB" id="A0A484UHW3"/>
<sequence>MSQREFEAFEAGRRYANTAYQADLQAMSGDNLMRELIRVQSLNSWLLRGVKDNLERGNIISGQTLASSARQEYAPLLQQTGTDVGANAARQ</sequence>
<protein>
    <submittedName>
        <fullName evidence="2">IncI1 plasmid conjugative transfer protein TraW</fullName>
    </submittedName>
</protein>
<reference evidence="2" key="1">
    <citation type="submission" date="2019-03" db="EMBL/GenBank/DDBJ databases">
        <authorList>
            <person name="Danneels B."/>
        </authorList>
    </citation>
    <scope>NUCLEOTIDE SEQUENCE</scope>
</reference>
<evidence type="ECO:0000313" key="2">
    <source>
        <dbReference type="EMBL" id="VFR86285.1"/>
    </source>
</evidence>
<gene>
    <name evidence="1" type="ORF">ISE1_2726</name>
    <name evidence="2" type="ORF">ISE2_4477</name>
</gene>
<proteinExistence type="predicted"/>
<dbReference type="EMBL" id="CAADIN010000014">
    <property type="protein sequence ID" value="VFR86285.1"/>
    <property type="molecule type" value="Genomic_DNA"/>
</dbReference>
<evidence type="ECO:0000313" key="1">
    <source>
        <dbReference type="EMBL" id="VFR81242.1"/>
    </source>
</evidence>
<dbReference type="InterPro" id="IPR053782">
    <property type="entry name" value="TraW-like"/>
</dbReference>
<dbReference type="NCBIfam" id="NF033888">
    <property type="entry name" value="conj_TraW"/>
    <property type="match status" value="1"/>
</dbReference>